<evidence type="ECO:0000259" key="3">
    <source>
        <dbReference type="PROSITE" id="PS50076"/>
    </source>
</evidence>
<evidence type="ECO:0000313" key="4">
    <source>
        <dbReference type="EMBL" id="ORY76653.1"/>
    </source>
</evidence>
<dbReference type="GO" id="GO:0051087">
    <property type="term" value="F:protein-folding chaperone binding"/>
    <property type="evidence" value="ECO:0007669"/>
    <property type="project" value="InterPro"/>
</dbReference>
<protein>
    <submittedName>
        <fullName evidence="4">Co-chaperone HscB, C-terminal oligomerization domain-containing protein</fullName>
    </submittedName>
</protein>
<proteinExistence type="inferred from homology"/>
<feature type="domain" description="J" evidence="3">
    <location>
        <begin position="78"/>
        <end position="153"/>
    </location>
</feature>
<dbReference type="PANTHER" id="PTHR14021:SF15">
    <property type="entry name" value="IRON-SULFUR CLUSTER CO-CHAPERONE PROTEIN HSCB"/>
    <property type="match status" value="1"/>
</dbReference>
<dbReference type="InterPro" id="IPR001623">
    <property type="entry name" value="DnaJ_domain"/>
</dbReference>
<dbReference type="Gene3D" id="1.20.1280.20">
    <property type="entry name" value="HscB, C-terminal domain"/>
    <property type="match status" value="1"/>
</dbReference>
<sequence>MQSKRVLFAATASRIHRSLLCTRAIRRFIATPAHASQTKDQSALKRCVACGSPQPLARLTCSSCATPCPMPASVSFYDYFPGLGPAPPKGSFELDVRALRRAFLKLQQTVHPDLHGSGEGKHRQLAESTSSLLNKAYTTLQKPLSRAEYLLSLRGIDMTAEGESLTDADILMTVMEAREAIEEATSEADLDEVKHDTASRIENELKMLEQHFATDNLAEAKKSAVRLRYWLNIQKAAQDWEPGKDVMLEH</sequence>
<dbReference type="InterPro" id="IPR009073">
    <property type="entry name" value="HscB_oligo_C"/>
</dbReference>
<dbReference type="AlphaFoldDB" id="A0A1Y2EYI2"/>
<dbReference type="InterPro" id="IPR004640">
    <property type="entry name" value="HscB"/>
</dbReference>
<dbReference type="Gene3D" id="1.10.287.110">
    <property type="entry name" value="DnaJ domain"/>
    <property type="match status" value="1"/>
</dbReference>
<keyword evidence="2" id="KW-0143">Chaperone</keyword>
<comment type="caution">
    <text evidence="4">The sequence shown here is derived from an EMBL/GenBank/DDBJ whole genome shotgun (WGS) entry which is preliminary data.</text>
</comment>
<dbReference type="NCBIfam" id="TIGR00714">
    <property type="entry name" value="hscB"/>
    <property type="match status" value="1"/>
</dbReference>
<name>A0A1Y2EYI2_PROLT</name>
<dbReference type="GO" id="GO:0051259">
    <property type="term" value="P:protein complex oligomerization"/>
    <property type="evidence" value="ECO:0007669"/>
    <property type="project" value="InterPro"/>
</dbReference>
<comment type="similarity">
    <text evidence="1">Belongs to the HscB family.</text>
</comment>
<dbReference type="GO" id="GO:0005739">
    <property type="term" value="C:mitochondrion"/>
    <property type="evidence" value="ECO:0007669"/>
    <property type="project" value="TreeGrafter"/>
</dbReference>
<dbReference type="STRING" id="56484.A0A1Y2EYI2"/>
<reference evidence="4 5" key="1">
    <citation type="submission" date="2016-07" db="EMBL/GenBank/DDBJ databases">
        <title>Pervasive Adenine N6-methylation of Active Genes in Fungi.</title>
        <authorList>
            <consortium name="DOE Joint Genome Institute"/>
            <person name="Mondo S.J."/>
            <person name="Dannebaum R.O."/>
            <person name="Kuo R.C."/>
            <person name="Labutti K."/>
            <person name="Haridas S."/>
            <person name="Kuo A."/>
            <person name="Salamov A."/>
            <person name="Ahrendt S.R."/>
            <person name="Lipzen A."/>
            <person name="Sullivan W."/>
            <person name="Andreopoulos W.B."/>
            <person name="Clum A."/>
            <person name="Lindquist E."/>
            <person name="Daum C."/>
            <person name="Ramamoorthy G.K."/>
            <person name="Gryganskyi A."/>
            <person name="Culley D."/>
            <person name="Magnuson J.K."/>
            <person name="James T.Y."/>
            <person name="O'Malley M.A."/>
            <person name="Stajich J.E."/>
            <person name="Spatafora J.W."/>
            <person name="Visel A."/>
            <person name="Grigoriev I.V."/>
        </authorList>
    </citation>
    <scope>NUCLEOTIDE SEQUENCE [LARGE SCALE GENOMIC DNA]</scope>
    <source>
        <strain evidence="4 5">12-1054</strain>
    </source>
</reference>
<accession>A0A1Y2EYI2</accession>
<dbReference type="InterPro" id="IPR036386">
    <property type="entry name" value="HscB_C_sf"/>
</dbReference>
<dbReference type="GO" id="GO:0001671">
    <property type="term" value="F:ATPase activator activity"/>
    <property type="evidence" value="ECO:0007669"/>
    <property type="project" value="InterPro"/>
</dbReference>
<dbReference type="Proteomes" id="UP000193685">
    <property type="component" value="Unassembled WGS sequence"/>
</dbReference>
<dbReference type="Pfam" id="PF07743">
    <property type="entry name" value="HSCB_C"/>
    <property type="match status" value="1"/>
</dbReference>
<dbReference type="GO" id="GO:0044571">
    <property type="term" value="P:[2Fe-2S] cluster assembly"/>
    <property type="evidence" value="ECO:0007669"/>
    <property type="project" value="InterPro"/>
</dbReference>
<evidence type="ECO:0000256" key="1">
    <source>
        <dbReference type="ARBA" id="ARBA00010476"/>
    </source>
</evidence>
<dbReference type="RefSeq" id="XP_040722733.1">
    <property type="nucleotide sequence ID" value="XM_040870028.1"/>
</dbReference>
<evidence type="ECO:0000256" key="2">
    <source>
        <dbReference type="ARBA" id="ARBA00023186"/>
    </source>
</evidence>
<dbReference type="SUPFAM" id="SSF46565">
    <property type="entry name" value="Chaperone J-domain"/>
    <property type="match status" value="1"/>
</dbReference>
<organism evidence="4 5">
    <name type="scientific">Protomyces lactucae-debilis</name>
    <dbReference type="NCBI Taxonomy" id="2754530"/>
    <lineage>
        <taxon>Eukaryota</taxon>
        <taxon>Fungi</taxon>
        <taxon>Dikarya</taxon>
        <taxon>Ascomycota</taxon>
        <taxon>Taphrinomycotina</taxon>
        <taxon>Taphrinomycetes</taxon>
        <taxon>Taphrinales</taxon>
        <taxon>Protomycetaceae</taxon>
        <taxon>Protomyces</taxon>
    </lineage>
</organism>
<dbReference type="GeneID" id="63786627"/>
<evidence type="ECO:0000313" key="5">
    <source>
        <dbReference type="Proteomes" id="UP000193685"/>
    </source>
</evidence>
<dbReference type="PROSITE" id="PS50076">
    <property type="entry name" value="DNAJ_2"/>
    <property type="match status" value="1"/>
</dbReference>
<dbReference type="EMBL" id="MCFI01000022">
    <property type="protein sequence ID" value="ORY76653.1"/>
    <property type="molecule type" value="Genomic_DNA"/>
</dbReference>
<keyword evidence="5" id="KW-1185">Reference proteome</keyword>
<dbReference type="PANTHER" id="PTHR14021">
    <property type="entry name" value="IRON-SULFUR CLUSTER CO-CHAPERONE PROTEIN HSCB"/>
    <property type="match status" value="1"/>
</dbReference>
<dbReference type="OMA" id="CRCIQPV"/>
<dbReference type="OrthoDB" id="448954at2759"/>
<dbReference type="SUPFAM" id="SSF47144">
    <property type="entry name" value="HSC20 (HSCB), C-terminal oligomerisation domain"/>
    <property type="match status" value="1"/>
</dbReference>
<dbReference type="InterPro" id="IPR036869">
    <property type="entry name" value="J_dom_sf"/>
</dbReference>
<gene>
    <name evidence="4" type="ORF">BCR37DRAFT_383288</name>
</gene>